<dbReference type="SUPFAM" id="SSF47240">
    <property type="entry name" value="Ferritin-like"/>
    <property type="match status" value="1"/>
</dbReference>
<proteinExistence type="predicted"/>
<dbReference type="HOGENOM" id="CLU_035354_0_0_7"/>
<dbReference type="PIRSF" id="PIRSF012318">
    <property type="entry name" value="UCP012318"/>
    <property type="match status" value="1"/>
</dbReference>
<dbReference type="PANTHER" id="PTHR42782:SF4">
    <property type="entry name" value="DUF455 DOMAIN-CONTAINING PROTEIN"/>
    <property type="match status" value="1"/>
</dbReference>
<dbReference type="STRING" id="306263.Cla_0288"/>
<dbReference type="AlphaFoldDB" id="B9KF16"/>
<evidence type="ECO:0000313" key="2">
    <source>
        <dbReference type="Proteomes" id="UP000007727"/>
    </source>
</evidence>
<dbReference type="Pfam" id="PF04305">
    <property type="entry name" value="DUF455"/>
    <property type="match status" value="1"/>
</dbReference>
<evidence type="ECO:0008006" key="3">
    <source>
        <dbReference type="Google" id="ProtNLM"/>
    </source>
</evidence>
<protein>
    <recommendedName>
        <fullName evidence="3">Ferritin-like domain-containing protein</fullName>
    </recommendedName>
</protein>
<dbReference type="InterPro" id="IPR011197">
    <property type="entry name" value="UCP012318"/>
</dbReference>
<dbReference type="Proteomes" id="UP000007727">
    <property type="component" value="Chromosome"/>
</dbReference>
<sequence>MKRNFFEELEKILYHNNIFKKIELFNDFYENFKANLYDFNHSHEAIICENSQVKILHPMKIRRPKEANSTLSLAKILHSVAHIEYSAINLALDASYRFKNLPLKFYQDWLEVADEEIKHFLLLEKTLNELGFKYGDFHAHDNLEKALFLTKDNLAHRMGIVHRGLEAKGLDANPFVLEKLNTTNHPIKSLFGKIFTIILNDEIKHVNKGDFWWNYAKNENDNYIDLCAKYKEFNLLGKVYNKTARIQAGFNENELQELDDFYNKKWRWWLEAESNCRHADFQSAALPTELSNH</sequence>
<dbReference type="CDD" id="cd00657">
    <property type="entry name" value="Ferritin_like"/>
    <property type="match status" value="1"/>
</dbReference>
<reference evidence="1 2" key="1">
    <citation type="journal article" date="2008" name="Foodborne Pathog. Dis.">
        <title>The complete genome sequence and analysis of the human pathogen Campylobacter lari.</title>
        <authorList>
            <person name="Miller W.G."/>
            <person name="Wang G."/>
            <person name="Binnewies T.T."/>
            <person name="Parker C.T."/>
        </authorList>
    </citation>
    <scope>NUCLEOTIDE SEQUENCE [LARGE SCALE GENOMIC DNA]</scope>
    <source>
        <strain evidence="2">RM2100 / D67 / ATCC BAA-1060</strain>
    </source>
</reference>
<dbReference type="AntiFam" id="ANF00011">
    <property type="entry name" value="tRNA translation"/>
</dbReference>
<accession>B9KF16</accession>
<dbReference type="InterPro" id="IPR007402">
    <property type="entry name" value="DUF455"/>
</dbReference>
<organism evidence="1 2">
    <name type="scientific">Campylobacter lari (strain RM2100 / D67 / ATCC BAA-1060)</name>
    <dbReference type="NCBI Taxonomy" id="306263"/>
    <lineage>
        <taxon>Bacteria</taxon>
        <taxon>Pseudomonadati</taxon>
        <taxon>Campylobacterota</taxon>
        <taxon>Epsilonproteobacteria</taxon>
        <taxon>Campylobacterales</taxon>
        <taxon>Campylobacteraceae</taxon>
        <taxon>Campylobacter</taxon>
    </lineage>
</organism>
<dbReference type="InterPro" id="IPR009078">
    <property type="entry name" value="Ferritin-like_SF"/>
</dbReference>
<gene>
    <name evidence="1" type="ordered locus">Cla_0288</name>
</gene>
<keyword evidence="2" id="KW-1185">Reference proteome</keyword>
<dbReference type="KEGG" id="cla:CLA_0288"/>
<dbReference type="EMBL" id="CP000932">
    <property type="protein sequence ID" value="ACM63651.1"/>
    <property type="molecule type" value="Genomic_DNA"/>
</dbReference>
<name>B9KF16_CAMLR</name>
<evidence type="ECO:0000313" key="1">
    <source>
        <dbReference type="EMBL" id="ACM63651.1"/>
    </source>
</evidence>
<dbReference type="PANTHER" id="PTHR42782">
    <property type="entry name" value="SI:CH73-314G15.3"/>
    <property type="match status" value="1"/>
</dbReference>
<dbReference type="eggNOG" id="COG2833">
    <property type="taxonomic scope" value="Bacteria"/>
</dbReference>